<dbReference type="EMBL" id="NAPY01000015">
    <property type="protein sequence ID" value="MUL36972.1"/>
    <property type="molecule type" value="Genomic_DNA"/>
</dbReference>
<dbReference type="RefSeq" id="WP_105218560.1">
    <property type="nucleotide sequence ID" value="NZ_CAWNSU010000128.1"/>
</dbReference>
<gene>
    <name evidence="1" type="ORF">BWI75_11600</name>
</gene>
<comment type="caution">
    <text evidence="1">The sequence shown here is derived from an EMBL/GenBank/DDBJ whole genome shotgun (WGS) entry which is preliminary data.</text>
</comment>
<evidence type="ECO:0000313" key="1">
    <source>
        <dbReference type="EMBL" id="MUL36972.1"/>
    </source>
</evidence>
<dbReference type="OrthoDB" id="517462at2"/>
<accession>A0A6N8FWJ0</accession>
<keyword evidence="2" id="KW-1185">Reference proteome</keyword>
<name>A0A6N8FWJ0_9CHRO</name>
<evidence type="ECO:0000313" key="2">
    <source>
        <dbReference type="Proteomes" id="UP000441797"/>
    </source>
</evidence>
<dbReference type="AlphaFoldDB" id="A0A6N8FWJ0"/>
<proteinExistence type="predicted"/>
<dbReference type="Proteomes" id="UP000441797">
    <property type="component" value="Unassembled WGS sequence"/>
</dbReference>
<protein>
    <submittedName>
        <fullName evidence="1">Uncharacterized protein</fullName>
    </submittedName>
</protein>
<organism evidence="1 2">
    <name type="scientific">Gloeocapsopsis dulcis AAB1 = 1H9</name>
    <dbReference type="NCBI Taxonomy" id="1433147"/>
    <lineage>
        <taxon>Bacteria</taxon>
        <taxon>Bacillati</taxon>
        <taxon>Cyanobacteriota</taxon>
        <taxon>Cyanophyceae</taxon>
        <taxon>Oscillatoriophycideae</taxon>
        <taxon>Chroococcales</taxon>
        <taxon>Chroococcaceae</taxon>
        <taxon>Gloeocapsopsis</taxon>
        <taxon>Gloeocapsopsis dulcis</taxon>
    </lineage>
</organism>
<sequence length="110" mass="12607">MTPDNVLADSYEQLIAVSQKMLQTRHYEVAFHALQAALHCAEELKDEQRLVTVEQEAKRQRDLIDATAPEHRMSTQAAVDRGGKNLYDTLIRQARVHINQIKLEQRKIAS</sequence>
<reference evidence="1 2" key="1">
    <citation type="journal article" date="2019" name="Front. Microbiol.">
        <title>Genomic Features for Desiccation Tolerance and Sugar Biosynthesis in the Extremophile Gloeocapsopsis sp. UTEX B3054.</title>
        <authorList>
            <person name="Urrejola C."/>
            <person name="Alcorta J."/>
            <person name="Salas L."/>
            <person name="Vasquez M."/>
            <person name="Polz M.F."/>
            <person name="Vicuna R."/>
            <person name="Diez B."/>
        </authorList>
    </citation>
    <scope>NUCLEOTIDE SEQUENCE [LARGE SCALE GENOMIC DNA]</scope>
    <source>
        <strain evidence="1 2">1H9</strain>
    </source>
</reference>